<comment type="subcellular location">
    <subcellularLocation>
        <location evidence="1">Vacuole membrane</location>
        <topology evidence="1">Multi-pass membrane protein</topology>
    </subcellularLocation>
</comment>
<evidence type="ECO:0000256" key="4">
    <source>
        <dbReference type="ARBA" id="ARBA00022554"/>
    </source>
</evidence>
<feature type="transmembrane region" description="Helical" evidence="9">
    <location>
        <begin position="314"/>
        <end position="339"/>
    </location>
</feature>
<dbReference type="EMBL" id="JBBBZM010000107">
    <property type="protein sequence ID" value="KAL0634013.1"/>
    <property type="molecule type" value="Genomic_DNA"/>
</dbReference>
<evidence type="ECO:0000256" key="8">
    <source>
        <dbReference type="ARBA" id="ARBA00039330"/>
    </source>
</evidence>
<comment type="similarity">
    <text evidence="2">Belongs to the major facilitator superfamily.</text>
</comment>
<feature type="transmembrane region" description="Helical" evidence="9">
    <location>
        <begin position="422"/>
        <end position="442"/>
    </location>
</feature>
<keyword evidence="7 9" id="KW-0472">Membrane</keyword>
<evidence type="ECO:0000256" key="1">
    <source>
        <dbReference type="ARBA" id="ARBA00004128"/>
    </source>
</evidence>
<feature type="transmembrane region" description="Helical" evidence="9">
    <location>
        <begin position="388"/>
        <end position="415"/>
    </location>
</feature>
<name>A0ABR3GDV6_9PEZI</name>
<evidence type="ECO:0000313" key="10">
    <source>
        <dbReference type="EMBL" id="KAL0634013.1"/>
    </source>
</evidence>
<keyword evidence="3" id="KW-0813">Transport</keyword>
<evidence type="ECO:0000313" key="11">
    <source>
        <dbReference type="Proteomes" id="UP001447188"/>
    </source>
</evidence>
<organism evidence="10 11">
    <name type="scientific">Discina gigas</name>
    <dbReference type="NCBI Taxonomy" id="1032678"/>
    <lineage>
        <taxon>Eukaryota</taxon>
        <taxon>Fungi</taxon>
        <taxon>Dikarya</taxon>
        <taxon>Ascomycota</taxon>
        <taxon>Pezizomycotina</taxon>
        <taxon>Pezizomycetes</taxon>
        <taxon>Pezizales</taxon>
        <taxon>Discinaceae</taxon>
        <taxon>Discina</taxon>
    </lineage>
</organism>
<feature type="transmembrane region" description="Helical" evidence="9">
    <location>
        <begin position="196"/>
        <end position="219"/>
    </location>
</feature>
<comment type="caution">
    <text evidence="10">The sequence shown here is derived from an EMBL/GenBank/DDBJ whole genome shotgun (WGS) entry which is preliminary data.</text>
</comment>
<feature type="transmembrane region" description="Helical" evidence="9">
    <location>
        <begin position="274"/>
        <end position="294"/>
    </location>
</feature>
<keyword evidence="11" id="KW-1185">Reference proteome</keyword>
<keyword evidence="4" id="KW-0926">Vacuole</keyword>
<keyword evidence="6 9" id="KW-1133">Transmembrane helix</keyword>
<dbReference type="Gene3D" id="1.20.1250.20">
    <property type="entry name" value="MFS general substrate transporter like domains"/>
    <property type="match status" value="2"/>
</dbReference>
<evidence type="ECO:0000256" key="9">
    <source>
        <dbReference type="SAM" id="Phobius"/>
    </source>
</evidence>
<dbReference type="PANTHER" id="PTHR21576:SF45">
    <property type="entry name" value="TRANSPORTER MCH1-RELATED"/>
    <property type="match status" value="1"/>
</dbReference>
<proteinExistence type="inferred from homology"/>
<dbReference type="Proteomes" id="UP001447188">
    <property type="component" value="Unassembled WGS sequence"/>
</dbReference>
<keyword evidence="5 9" id="KW-0812">Transmembrane</keyword>
<dbReference type="InterPro" id="IPR036259">
    <property type="entry name" value="MFS_trans_sf"/>
</dbReference>
<feature type="transmembrane region" description="Helical" evidence="9">
    <location>
        <begin position="37"/>
        <end position="60"/>
    </location>
</feature>
<dbReference type="SUPFAM" id="SSF103473">
    <property type="entry name" value="MFS general substrate transporter"/>
    <property type="match status" value="1"/>
</dbReference>
<evidence type="ECO:0000256" key="6">
    <source>
        <dbReference type="ARBA" id="ARBA00022989"/>
    </source>
</evidence>
<dbReference type="PANTHER" id="PTHR21576">
    <property type="entry name" value="UNCHARACTERIZED NODULIN-LIKE PROTEIN"/>
    <property type="match status" value="1"/>
</dbReference>
<evidence type="ECO:0000256" key="3">
    <source>
        <dbReference type="ARBA" id="ARBA00022448"/>
    </source>
</evidence>
<gene>
    <name evidence="10" type="primary">MCH1_2</name>
    <name evidence="10" type="ORF">Q9L58_007114</name>
</gene>
<feature type="transmembrane region" description="Helical" evidence="9">
    <location>
        <begin position="104"/>
        <end position="123"/>
    </location>
</feature>
<evidence type="ECO:0000256" key="7">
    <source>
        <dbReference type="ARBA" id="ARBA00023136"/>
    </source>
</evidence>
<feature type="transmembrane region" description="Helical" evidence="9">
    <location>
        <begin position="360"/>
        <end position="382"/>
    </location>
</feature>
<dbReference type="InterPro" id="IPR011701">
    <property type="entry name" value="MFS"/>
</dbReference>
<sequence length="497" mass="53220">MSIPRASSPVKALSGVPVTATDSVLPTPSSSQKCRKWVSFSSAIFNCLCAGSIVLFSLWAPVFQQDLGYNQMQVNAVSIAGELGMYLPVPIFGYICDNFGPHKLSLLAGAFFGVGYSLASLSYSHDLPYQVMVFAFTLVGMGTSSMYFAGITTCAKNFTGSRGLALSLPIASFGLSGLWLSQFVSRVFVGENGTLMIGAAFTTFAVFLSGVGIVGGLFLQVFPAEEEAVEGGERERLLPVDGGERGFGWVDSAEDDKRWINAATRDFLKDRAMWWFAIGVFLVTGPGEAFINNMGSLIKSLYPPSTASVHIDPATHVSIIATTSTLARILVGILSDYIGPSIHPPPVQLSSRFRPRCSRVILLIAVSCLLLTAHLLLAFTSLPFLTSYFWIISALVGSGYGAVFTLAPTIVSVVWGTENFGTNWGVVMTTPAVGATAYGLLYAKLYDDHAGADGRCWGEECYRGAFGVMAVGTVVAIVGWLWAWRGRGGWKERGVIV</sequence>
<reference evidence="10 11" key="1">
    <citation type="submission" date="2024-02" db="EMBL/GenBank/DDBJ databases">
        <title>Discinaceae phylogenomics.</title>
        <authorList>
            <person name="Dirks A.C."/>
            <person name="James T.Y."/>
        </authorList>
    </citation>
    <scope>NUCLEOTIDE SEQUENCE [LARGE SCALE GENOMIC DNA]</scope>
    <source>
        <strain evidence="10 11">ACD0624</strain>
    </source>
</reference>
<evidence type="ECO:0000256" key="2">
    <source>
        <dbReference type="ARBA" id="ARBA00008335"/>
    </source>
</evidence>
<feature type="transmembrane region" description="Helical" evidence="9">
    <location>
        <begin position="462"/>
        <end position="483"/>
    </location>
</feature>
<feature type="transmembrane region" description="Helical" evidence="9">
    <location>
        <begin position="129"/>
        <end position="151"/>
    </location>
</feature>
<feature type="transmembrane region" description="Helical" evidence="9">
    <location>
        <begin position="72"/>
        <end position="92"/>
    </location>
</feature>
<accession>A0ABR3GDV6</accession>
<feature type="transmembrane region" description="Helical" evidence="9">
    <location>
        <begin position="163"/>
        <end position="184"/>
    </location>
</feature>
<protein>
    <recommendedName>
        <fullName evidence="8">Probable transporter MCH1</fullName>
    </recommendedName>
</protein>
<dbReference type="CDD" id="cd17354">
    <property type="entry name" value="MFS_Mch1p_like"/>
    <property type="match status" value="1"/>
</dbReference>
<dbReference type="Pfam" id="PF07690">
    <property type="entry name" value="MFS_1"/>
    <property type="match status" value="1"/>
</dbReference>
<evidence type="ECO:0000256" key="5">
    <source>
        <dbReference type="ARBA" id="ARBA00022692"/>
    </source>
</evidence>